<feature type="domain" description="DUF7601" evidence="3">
    <location>
        <begin position="390"/>
        <end position="500"/>
    </location>
</feature>
<dbReference type="Pfam" id="PF24547">
    <property type="entry name" value="DUF7601"/>
    <property type="match status" value="1"/>
</dbReference>
<dbReference type="KEGG" id="piv:NCTC13079_00141"/>
<dbReference type="InterPro" id="IPR055382">
    <property type="entry name" value="DUF7601"/>
</dbReference>
<feature type="region of interest" description="Disordered" evidence="1">
    <location>
        <begin position="501"/>
        <end position="555"/>
    </location>
</feature>
<dbReference type="Proteomes" id="UP000269544">
    <property type="component" value="Chromosome"/>
</dbReference>
<keyword evidence="5" id="KW-1185">Reference proteome</keyword>
<reference evidence="4 5" key="1">
    <citation type="submission" date="2018-12" db="EMBL/GenBank/DDBJ databases">
        <authorList>
            <consortium name="Pathogen Informatics"/>
        </authorList>
    </citation>
    <scope>NUCLEOTIDE SEQUENCE [LARGE SCALE GENOMIC DNA]</scope>
    <source>
        <strain evidence="4 5">NCTC13079</strain>
    </source>
</reference>
<evidence type="ECO:0000313" key="4">
    <source>
        <dbReference type="EMBL" id="VEJ34412.1"/>
    </source>
</evidence>
<dbReference type="OrthoDB" id="1700159at2"/>
<evidence type="ECO:0000259" key="2">
    <source>
        <dbReference type="Pfam" id="PF05738"/>
    </source>
</evidence>
<dbReference type="Pfam" id="PF05738">
    <property type="entry name" value="Cna_B"/>
    <property type="match status" value="1"/>
</dbReference>
<feature type="compositionally biased region" description="Pro residues" evidence="1">
    <location>
        <begin position="503"/>
        <end position="538"/>
    </location>
</feature>
<feature type="domain" description="CNA-B" evidence="2">
    <location>
        <begin position="258"/>
        <end position="335"/>
    </location>
</feature>
<gene>
    <name evidence="4" type="ORF">NCTC13079_00141</name>
</gene>
<dbReference type="Gene3D" id="2.60.40.1140">
    <property type="entry name" value="Collagen-binding surface protein Cna, B-type domain"/>
    <property type="match status" value="2"/>
</dbReference>
<dbReference type="AlphaFoldDB" id="A0A448UZJ4"/>
<evidence type="ECO:0000256" key="1">
    <source>
        <dbReference type="SAM" id="MobiDB-lite"/>
    </source>
</evidence>
<evidence type="ECO:0000259" key="3">
    <source>
        <dbReference type="Pfam" id="PF24547"/>
    </source>
</evidence>
<dbReference type="InterPro" id="IPR008454">
    <property type="entry name" value="Collagen-bd_Cna-like_B-typ_dom"/>
</dbReference>
<proteinExistence type="predicted"/>
<sequence>MPEAQLPKSVTLYLRLDGERIVDGYDEAGKPIYRTLTLTKEDGWKGSFDKLDPGALAKGRYTLEEDSDVFAPKFTPKDDTYDIRIEYADNYKPEADLTDDGLIRLLPTKDHFKDFAGNITLNLHKDGKVIDSQVFTWNKIPHPVLDGEFLTELDKEVVFKSLSLPSYGTGIRVRSYDLVTNEPGFTTYDFYLKQGEDGFYTLYLPRLVIDGVPYELFNVTKMEPNKYGSYGKESIILPGDTENTGMATENHKGPGHEIEISKRWKGEGNAPDSITVVVVSENGDTREVVLNADGDWQDRIADLEGTFRKHGYIIREAKVPGYTGTVDTNKNLRIVDKDGKDVEIIKEEDGSYLIRYPEGMKVTEILDVILTNTATPPDTSDNPPEEPNYGELIVSKTVIGEESGKDFRFRVVLQDANGAELKDVFDYLKERIDGETLRGSIQSGEIFTLKGGETFRILKLSYGTSYIVEELDKAGYTVTERYTQGVIGAAEIRVEFTNHKIPQEPPVTPPEVPEEPPVTPPEVPEEPPVTPPDTPKVPPFDKITKNPKGKAPQTGIDGIGMYQAAMLLAMGGLAYMESKKRR</sequence>
<dbReference type="SUPFAM" id="SSF49478">
    <property type="entry name" value="Cna protein B-type domain"/>
    <property type="match status" value="1"/>
</dbReference>
<dbReference type="EMBL" id="LR134523">
    <property type="protein sequence ID" value="VEJ34412.1"/>
    <property type="molecule type" value="Genomic_DNA"/>
</dbReference>
<protein>
    <submittedName>
        <fullName evidence="4">Cna protein B-type domain</fullName>
    </submittedName>
</protein>
<organism evidence="4 5">
    <name type="scientific">Aedoeadaptatus ivorii</name>
    <dbReference type="NCBI Taxonomy" id="54006"/>
    <lineage>
        <taxon>Bacteria</taxon>
        <taxon>Bacillati</taxon>
        <taxon>Bacillota</taxon>
        <taxon>Tissierellia</taxon>
        <taxon>Tissierellales</taxon>
        <taxon>Peptoniphilaceae</taxon>
        <taxon>Aedoeadaptatus</taxon>
    </lineage>
</organism>
<accession>A0A448UZJ4</accession>
<evidence type="ECO:0000313" key="5">
    <source>
        <dbReference type="Proteomes" id="UP000269544"/>
    </source>
</evidence>
<name>A0A448UZJ4_9FIRM</name>